<sequence>MDWDSSTRRVYLACGATDMRKSIDGLAALVQVSFRLNPFAPALFVFCNRQRNKLKILQWDHNGFWLYYRRLERGQFRWPQAPRAQATLAISPRQLRWLLDGLALDQRQAHAPVRAHHVV</sequence>
<organism evidence="1 2">
    <name type="scientific">Sulfobacillus harzensis</name>
    <dbReference type="NCBI Taxonomy" id="2729629"/>
    <lineage>
        <taxon>Bacteria</taxon>
        <taxon>Bacillati</taxon>
        <taxon>Bacillota</taxon>
        <taxon>Clostridia</taxon>
        <taxon>Eubacteriales</taxon>
        <taxon>Clostridiales Family XVII. Incertae Sedis</taxon>
        <taxon>Sulfobacillus</taxon>
    </lineage>
</organism>
<keyword evidence="2" id="KW-1185">Reference proteome</keyword>
<dbReference type="PANTHER" id="PTHR36455">
    <property type="match status" value="1"/>
</dbReference>
<dbReference type="PANTHER" id="PTHR36455:SF1">
    <property type="entry name" value="BLR8292 PROTEIN"/>
    <property type="match status" value="1"/>
</dbReference>
<accession>A0A7Y0L1J4</accession>
<dbReference type="InterPro" id="IPR008878">
    <property type="entry name" value="Transposase_IS66_Orf2"/>
</dbReference>
<dbReference type="RefSeq" id="WP_169097090.1">
    <property type="nucleotide sequence ID" value="NZ_JABBVZ010000009.1"/>
</dbReference>
<dbReference type="NCBIfam" id="NF033819">
    <property type="entry name" value="IS66_TnpB"/>
    <property type="match status" value="1"/>
</dbReference>
<evidence type="ECO:0000313" key="2">
    <source>
        <dbReference type="Proteomes" id="UP000533476"/>
    </source>
</evidence>
<dbReference type="AlphaFoldDB" id="A0A7Y0L1J4"/>
<gene>
    <name evidence="1" type="primary">tnpB</name>
    <name evidence="1" type="ORF">HIJ39_04340</name>
</gene>
<dbReference type="EMBL" id="JABBVZ010000009">
    <property type="protein sequence ID" value="NMP21584.1"/>
    <property type="molecule type" value="Genomic_DNA"/>
</dbReference>
<proteinExistence type="predicted"/>
<dbReference type="Proteomes" id="UP000533476">
    <property type="component" value="Unassembled WGS sequence"/>
</dbReference>
<reference evidence="1 2" key="1">
    <citation type="submission" date="2020-04" db="EMBL/GenBank/DDBJ databases">
        <authorList>
            <person name="Zhang R."/>
            <person name="Schippers A."/>
        </authorList>
    </citation>
    <scope>NUCLEOTIDE SEQUENCE [LARGE SCALE GENOMIC DNA]</scope>
    <source>
        <strain evidence="1 2">DSM 109850</strain>
    </source>
</reference>
<protein>
    <submittedName>
        <fullName evidence="1">IS66 family insertion sequence element accessory protein TnpB</fullName>
    </submittedName>
</protein>
<evidence type="ECO:0000313" key="1">
    <source>
        <dbReference type="EMBL" id="NMP21584.1"/>
    </source>
</evidence>
<comment type="caution">
    <text evidence="1">The sequence shown here is derived from an EMBL/GenBank/DDBJ whole genome shotgun (WGS) entry which is preliminary data.</text>
</comment>
<name>A0A7Y0L1J4_9FIRM</name>
<dbReference type="Pfam" id="PF05717">
    <property type="entry name" value="TnpB_IS66"/>
    <property type="match status" value="1"/>
</dbReference>